<reference evidence="1 2" key="1">
    <citation type="submission" date="2023-08" db="EMBL/GenBank/DDBJ databases">
        <title>Black Yeasts Isolated from many extreme environments.</title>
        <authorList>
            <person name="Coleine C."/>
            <person name="Stajich J.E."/>
            <person name="Selbmann L."/>
        </authorList>
    </citation>
    <scope>NUCLEOTIDE SEQUENCE [LARGE SCALE GENOMIC DNA]</scope>
    <source>
        <strain evidence="1 2">CCFEE 536</strain>
    </source>
</reference>
<name>A0ABR0LUD2_9PEZI</name>
<comment type="caution">
    <text evidence="1">The sequence shown here is derived from an EMBL/GenBank/DDBJ whole genome shotgun (WGS) entry which is preliminary data.</text>
</comment>
<sequence>MAAVNSYVCPGDDNKIVSTLYDQERYDFLVLCNTAIADSVDGTTVNLIVSGLSYSTFTECVAACVKADNGFSDVVCQGVSWIERPNGNDCFLKTSAADYTAAPGVDSAVLQRIAIAVDNTTVTGVAFANASAAATATVDTSSSLSAILANSTSSMPIITPAPVMTGNRAGVADSTYYVSGTAYSTNSSYSTYFSSNGS</sequence>
<evidence type="ECO:0000313" key="2">
    <source>
        <dbReference type="Proteomes" id="UP001357485"/>
    </source>
</evidence>
<gene>
    <name evidence="1" type="ORF">LTR16_008527</name>
</gene>
<evidence type="ECO:0000313" key="1">
    <source>
        <dbReference type="EMBL" id="KAK5242414.1"/>
    </source>
</evidence>
<dbReference type="EMBL" id="JAVRRA010010250">
    <property type="protein sequence ID" value="KAK5242414.1"/>
    <property type="molecule type" value="Genomic_DNA"/>
</dbReference>
<feature type="non-terminal residue" evidence="1">
    <location>
        <position position="198"/>
    </location>
</feature>
<organism evidence="1 2">
    <name type="scientific">Cryomyces antarcticus</name>
    <dbReference type="NCBI Taxonomy" id="329879"/>
    <lineage>
        <taxon>Eukaryota</taxon>
        <taxon>Fungi</taxon>
        <taxon>Dikarya</taxon>
        <taxon>Ascomycota</taxon>
        <taxon>Pezizomycotina</taxon>
        <taxon>Dothideomycetes</taxon>
        <taxon>Dothideomycetes incertae sedis</taxon>
        <taxon>Cryomyces</taxon>
    </lineage>
</organism>
<keyword evidence="2" id="KW-1185">Reference proteome</keyword>
<evidence type="ECO:0008006" key="3">
    <source>
        <dbReference type="Google" id="ProtNLM"/>
    </source>
</evidence>
<dbReference type="Proteomes" id="UP001357485">
    <property type="component" value="Unassembled WGS sequence"/>
</dbReference>
<proteinExistence type="predicted"/>
<accession>A0ABR0LUD2</accession>
<protein>
    <recommendedName>
        <fullName evidence="3">Apple domain-containing protein</fullName>
    </recommendedName>
</protein>